<name>A0AAW3PC64_9BURK</name>
<dbReference type="Proteomes" id="UP000063236">
    <property type="component" value="Unassembled WGS sequence"/>
</dbReference>
<organism evidence="2 3">
    <name type="scientific">Burkholderia diffusa</name>
    <dbReference type="NCBI Taxonomy" id="488732"/>
    <lineage>
        <taxon>Bacteria</taxon>
        <taxon>Pseudomonadati</taxon>
        <taxon>Pseudomonadota</taxon>
        <taxon>Betaproteobacteria</taxon>
        <taxon>Burkholderiales</taxon>
        <taxon>Burkholderiaceae</taxon>
        <taxon>Burkholderia</taxon>
        <taxon>Burkholderia cepacia complex</taxon>
    </lineage>
</organism>
<dbReference type="GO" id="GO:0008410">
    <property type="term" value="F:CoA-transferase activity"/>
    <property type="evidence" value="ECO:0007669"/>
    <property type="project" value="TreeGrafter"/>
</dbReference>
<keyword evidence="1" id="KW-0808">Transferase</keyword>
<gene>
    <name evidence="2" type="ORF">WL88_26120</name>
</gene>
<proteinExistence type="predicted"/>
<protein>
    <submittedName>
        <fullName evidence="2">CoA-transferase</fullName>
    </submittedName>
</protein>
<evidence type="ECO:0000256" key="1">
    <source>
        <dbReference type="ARBA" id="ARBA00022679"/>
    </source>
</evidence>
<sequence length="395" mass="43728">MNRKPLEGIRVLEIAAYISGPYAAAILAALGAEVVKVEPLDGEAFRRGEGADNPYFFQYNAGKKSIAVDLKSSEGIKVIESLLPHFDVLIQNMRPGKLAALGLSEEDCRRINPGLIYTSISGFGNGGPLVDRPAYDTIGQSFGGLYSVMNDTNVPRLTGTCVADLITAITCAMGILANLVGRERDPERRGALIETSVLEAVSALTIDAMTQAFESGEDPVRESRHPQAQNFCLRTAAGQPITLHLSVSEKFWRALLRAIEREDLLADERFNRYRERAKPENFAVIKEIMEAEFLKRSSAEWEERLTREDVPFAPVLTMSEVATHPQTEWLQLLQRDVKGHTLVRLPWRFDGTRPLRAEFAPEIGEHTREVLQEVCSDDQLESLVARGVVASHDAG</sequence>
<dbReference type="InterPro" id="IPR003673">
    <property type="entry name" value="CoA-Trfase_fam_III"/>
</dbReference>
<dbReference type="SUPFAM" id="SSF89796">
    <property type="entry name" value="CoA-transferase family III (CaiB/BaiF)"/>
    <property type="match status" value="1"/>
</dbReference>
<evidence type="ECO:0000313" key="3">
    <source>
        <dbReference type="Proteomes" id="UP000063236"/>
    </source>
</evidence>
<accession>A0AAW3PC64</accession>
<dbReference type="PANTHER" id="PTHR48207">
    <property type="entry name" value="SUCCINATE--HYDROXYMETHYLGLUTARATE COA-TRANSFERASE"/>
    <property type="match status" value="1"/>
</dbReference>
<dbReference type="Gene3D" id="3.30.1540.10">
    <property type="entry name" value="formyl-coa transferase, domain 3"/>
    <property type="match status" value="1"/>
</dbReference>
<evidence type="ECO:0000313" key="2">
    <source>
        <dbReference type="EMBL" id="KWF46784.1"/>
    </source>
</evidence>
<dbReference type="PANTHER" id="PTHR48207:SF4">
    <property type="entry name" value="BLL6097 PROTEIN"/>
    <property type="match status" value="1"/>
</dbReference>
<dbReference type="InterPro" id="IPR023606">
    <property type="entry name" value="CoA-Trfase_III_dom_1_sf"/>
</dbReference>
<dbReference type="AlphaFoldDB" id="A0AAW3PC64"/>
<dbReference type="InterPro" id="IPR044855">
    <property type="entry name" value="CoA-Trfase_III_dom3_sf"/>
</dbReference>
<comment type="caution">
    <text evidence="2">The sequence shown here is derived from an EMBL/GenBank/DDBJ whole genome shotgun (WGS) entry which is preliminary data.</text>
</comment>
<dbReference type="Pfam" id="PF02515">
    <property type="entry name" value="CoA_transf_3"/>
    <property type="match status" value="1"/>
</dbReference>
<dbReference type="InterPro" id="IPR050483">
    <property type="entry name" value="CoA-transferase_III_domain"/>
</dbReference>
<dbReference type="EMBL" id="LPJV01000059">
    <property type="protein sequence ID" value="KWF46784.1"/>
    <property type="molecule type" value="Genomic_DNA"/>
</dbReference>
<reference evidence="2 3" key="1">
    <citation type="submission" date="2015-11" db="EMBL/GenBank/DDBJ databases">
        <title>Expanding the genomic diversity of Burkholderia species for the development of highly accurate diagnostics.</title>
        <authorList>
            <person name="Sahl J."/>
            <person name="Keim P."/>
            <person name="Wagner D."/>
        </authorList>
    </citation>
    <scope>NUCLEOTIDE SEQUENCE [LARGE SCALE GENOMIC DNA]</scope>
    <source>
        <strain evidence="2 3">MSMB378WGS</strain>
    </source>
</reference>
<dbReference type="Gene3D" id="3.40.50.10540">
    <property type="entry name" value="Crotonobetainyl-coa:carnitine coa-transferase, domain 1"/>
    <property type="match status" value="1"/>
</dbReference>